<dbReference type="Proteomes" id="UP001183643">
    <property type="component" value="Unassembled WGS sequence"/>
</dbReference>
<accession>A0AAE4CDQ7</accession>
<keyword evidence="7" id="KW-1185">Reference proteome</keyword>
<dbReference type="RefSeq" id="WP_310370285.1">
    <property type="nucleotide sequence ID" value="NZ_JAVDYB010000001.1"/>
</dbReference>
<evidence type="ECO:0000259" key="5">
    <source>
        <dbReference type="Pfam" id="PF17939"/>
    </source>
</evidence>
<dbReference type="Gene3D" id="1.10.357.10">
    <property type="entry name" value="Tetracycline Repressor, domain 2"/>
    <property type="match status" value="1"/>
</dbReference>
<evidence type="ECO:0000256" key="2">
    <source>
        <dbReference type="ARBA" id="ARBA00023125"/>
    </source>
</evidence>
<keyword evidence="2" id="KW-0238">DNA-binding</keyword>
<dbReference type="PANTHER" id="PTHR30055">
    <property type="entry name" value="HTH-TYPE TRANSCRIPTIONAL REGULATOR RUTR"/>
    <property type="match status" value="1"/>
</dbReference>
<dbReference type="InterPro" id="IPR001647">
    <property type="entry name" value="HTH_TetR"/>
</dbReference>
<organism evidence="6 7">
    <name type="scientific">Catenuloplanes atrovinosus</name>
    <dbReference type="NCBI Taxonomy" id="137266"/>
    <lineage>
        <taxon>Bacteria</taxon>
        <taxon>Bacillati</taxon>
        <taxon>Actinomycetota</taxon>
        <taxon>Actinomycetes</taxon>
        <taxon>Micromonosporales</taxon>
        <taxon>Micromonosporaceae</taxon>
        <taxon>Catenuloplanes</taxon>
    </lineage>
</organism>
<evidence type="ECO:0000259" key="4">
    <source>
        <dbReference type="Pfam" id="PF00440"/>
    </source>
</evidence>
<evidence type="ECO:0000256" key="3">
    <source>
        <dbReference type="ARBA" id="ARBA00023163"/>
    </source>
</evidence>
<dbReference type="GO" id="GO:0003700">
    <property type="term" value="F:DNA-binding transcription factor activity"/>
    <property type="evidence" value="ECO:0007669"/>
    <property type="project" value="TreeGrafter"/>
</dbReference>
<dbReference type="GO" id="GO:0000976">
    <property type="term" value="F:transcription cis-regulatory region binding"/>
    <property type="evidence" value="ECO:0007669"/>
    <property type="project" value="TreeGrafter"/>
</dbReference>
<keyword evidence="3" id="KW-0804">Transcription</keyword>
<feature type="domain" description="HTH tetR-type" evidence="4">
    <location>
        <begin position="19"/>
        <end position="66"/>
    </location>
</feature>
<feature type="domain" description="PsrA tetracyclin repressor-like C-terminal" evidence="5">
    <location>
        <begin position="97"/>
        <end position="205"/>
    </location>
</feature>
<dbReference type="InterPro" id="IPR050109">
    <property type="entry name" value="HTH-type_TetR-like_transc_reg"/>
</dbReference>
<keyword evidence="1" id="KW-0805">Transcription regulation</keyword>
<evidence type="ECO:0000313" key="7">
    <source>
        <dbReference type="Proteomes" id="UP001183643"/>
    </source>
</evidence>
<proteinExistence type="predicted"/>
<comment type="caution">
    <text evidence="6">The sequence shown here is derived from an EMBL/GenBank/DDBJ whole genome shotgun (WGS) entry which is preliminary data.</text>
</comment>
<dbReference type="InterPro" id="IPR009057">
    <property type="entry name" value="Homeodomain-like_sf"/>
</dbReference>
<evidence type="ECO:0000313" key="6">
    <source>
        <dbReference type="EMBL" id="MDR7277785.1"/>
    </source>
</evidence>
<dbReference type="PANTHER" id="PTHR30055:SF234">
    <property type="entry name" value="HTH-TYPE TRANSCRIPTIONAL REGULATOR BETI"/>
    <property type="match status" value="1"/>
</dbReference>
<dbReference type="AlphaFoldDB" id="A0AAE4CDQ7"/>
<dbReference type="Pfam" id="PF00440">
    <property type="entry name" value="TetR_N"/>
    <property type="match status" value="1"/>
</dbReference>
<dbReference type="Pfam" id="PF17939">
    <property type="entry name" value="TetR_C_30"/>
    <property type="match status" value="1"/>
</dbReference>
<sequence>MTANPVRGSARAMATRETILAAAERLFAERGVEGVSNRQVSEAAGQGNNAAVGYHFGTKTDLIRALVRDRQSGVDIIRRRMLTAHADSTDLRDWVACMVRPFTEYLAEPGAPSWYARCVAQFISHPLLRDVMIEDALAAPEPRAVADGIERLLPALPPEVRAARFDMVRTLVLHTCAERERADADAATWDATATALIDAIVGLLTAPVSGRRPTP</sequence>
<evidence type="ECO:0000256" key="1">
    <source>
        <dbReference type="ARBA" id="ARBA00023015"/>
    </source>
</evidence>
<dbReference type="SUPFAM" id="SSF46689">
    <property type="entry name" value="Homeodomain-like"/>
    <property type="match status" value="1"/>
</dbReference>
<name>A0AAE4CDQ7_9ACTN</name>
<gene>
    <name evidence="6" type="ORF">J2S41_004563</name>
</gene>
<protein>
    <submittedName>
        <fullName evidence="6">AcrR family transcriptional regulator</fullName>
    </submittedName>
</protein>
<reference evidence="6" key="1">
    <citation type="submission" date="2023-07" db="EMBL/GenBank/DDBJ databases">
        <title>Sequencing the genomes of 1000 actinobacteria strains.</title>
        <authorList>
            <person name="Klenk H.-P."/>
        </authorList>
    </citation>
    <scope>NUCLEOTIDE SEQUENCE</scope>
    <source>
        <strain evidence="6">DSM 44707</strain>
    </source>
</reference>
<dbReference type="InterPro" id="IPR041586">
    <property type="entry name" value="PsrA_TetR_C"/>
</dbReference>
<dbReference type="EMBL" id="JAVDYB010000001">
    <property type="protein sequence ID" value="MDR7277785.1"/>
    <property type="molecule type" value="Genomic_DNA"/>
</dbReference>